<dbReference type="Proteomes" id="UP000053480">
    <property type="component" value="Unassembled WGS sequence"/>
</dbReference>
<protein>
    <submittedName>
        <fullName evidence="1">DUF2249 domain-containing protein</fullName>
    </submittedName>
</protein>
<comment type="caution">
    <text evidence="1">The sequence shown here is derived from an EMBL/GenBank/DDBJ whole genome shotgun (WGS) entry which is preliminary data.</text>
</comment>
<evidence type="ECO:0000313" key="1">
    <source>
        <dbReference type="EMBL" id="MEW9492036.1"/>
    </source>
</evidence>
<gene>
    <name evidence="1" type="ORF">TQ35_0007550</name>
</gene>
<name>A0ACC6TQ66_9CREN</name>
<accession>A0ACC6TQ66</accession>
<organism evidence="1 2">
    <name type="scientific">Candidatus Aramenus sulfurataquae</name>
    <dbReference type="NCBI Taxonomy" id="1326980"/>
    <lineage>
        <taxon>Archaea</taxon>
        <taxon>Thermoproteota</taxon>
        <taxon>Thermoprotei</taxon>
        <taxon>Sulfolobales</taxon>
        <taxon>Sulfolobaceae</taxon>
        <taxon>Candidatus Aramenus</taxon>
    </lineage>
</organism>
<reference evidence="1" key="1">
    <citation type="submission" date="2024-07" db="EMBL/GenBank/DDBJ databases">
        <title>Metagenome and Metagenome-Assembled Genomes of Archaea from a hot spring from the geothermal field of Los Azufres, Mexico.</title>
        <authorList>
            <person name="Marin-Paredes R."/>
            <person name="Martinez-Romero E."/>
            <person name="Servin-Garciduenas L.E."/>
        </authorList>
    </citation>
    <scope>NUCLEOTIDE SEQUENCE</scope>
    <source>
        <strain evidence="1">AZ1-454</strain>
    </source>
</reference>
<proteinExistence type="predicted"/>
<evidence type="ECO:0000313" key="2">
    <source>
        <dbReference type="Proteomes" id="UP000053480"/>
    </source>
</evidence>
<dbReference type="EMBL" id="JZWS03000010">
    <property type="protein sequence ID" value="MEW9492036.1"/>
    <property type="molecule type" value="Genomic_DNA"/>
</dbReference>
<sequence>MTQKILDVREYSPTARHSVILQEFEKLKPGEGMYIVNDHEPVHLLHFLSHRDDFDMDAYYAKEEEEGKWIAFLKKKEPSEAKVVVTNFDNNKKLSETSFTPVQIFKTNAYAVILAYFKPGQFIPLHKPNVDVVLLVRKGKGVIVAGDNKYNVKEGDIVIVPKGVKRGVLAETEMEILHMVSPPPNERDHEEVEEGLRKGKFEG</sequence>